<name>A0A4R5WBL0_MYCMU</name>
<dbReference type="GO" id="GO:0004519">
    <property type="term" value="F:endonuclease activity"/>
    <property type="evidence" value="ECO:0007669"/>
    <property type="project" value="UniProtKB-KW"/>
</dbReference>
<sequence length="468" mass="50512">MGLTDPATVEEAYAAYEAAQARLAALDYTGLDVPTLLELQSRRETLKCAAEAVEHRILSAAQSQVTARELGAKNWAEVLRIRLHIDTTEANRRVRDALHVAPRTGLTGEPLPPLWEFVAAAQAEGAINPEHVKVIGQFINKLPGWVDPTTRGQFEQSLVAGARHQTPEELRAAAEALLYLLDQDGPLPDDAERARKRGLTVSQQRPDGMSDLQGTLTPEARAYLDAVLDKYAAPGMCNPADPQPCVSGAPSAEQIASDTRSPAQRRHDACTTLLRMLLSSGTLGEHNGVPLAVVATCTVTDLEQRTGTALTHTGSKLPIKDLLQMAATNGADHYLAVFDQHSELPLYMGRARRTATVAQRFALFARDHGCTKPNCTAPASRSQAHHVDTDWRDDGPTDITNLTLACGPDNRLVDTGGWSTTMKNGRAHWTPPPLLDVGQPRTNQYHHPTLYPAEGGDDAGGESDSPAN</sequence>
<dbReference type="InterPro" id="IPR003615">
    <property type="entry name" value="HNH_nuc"/>
</dbReference>
<dbReference type="RefSeq" id="WP_133427918.1">
    <property type="nucleotide sequence ID" value="NZ_SDLO01000023.1"/>
</dbReference>
<dbReference type="CDD" id="cd00085">
    <property type="entry name" value="HNHc"/>
    <property type="match status" value="1"/>
</dbReference>
<reference evidence="3 4" key="1">
    <citation type="submission" date="2019-01" db="EMBL/GenBank/DDBJ databases">
        <title>High-quality-draft genome sequences of five non-tuberculosis mycobacteriaceae isolated from a nosocomial environment.</title>
        <authorList>
            <person name="Tiago I."/>
            <person name="Alarico S."/>
            <person name="Pereira S.G."/>
            <person name="Coelho C."/>
            <person name="Maranha A."/>
            <person name="Empadinhas N."/>
        </authorList>
    </citation>
    <scope>NUCLEOTIDE SEQUENCE [LARGE SCALE GENOMIC DNA]</scope>
    <source>
        <strain evidence="3 4">24AIII</strain>
    </source>
</reference>
<feature type="region of interest" description="Disordered" evidence="1">
    <location>
        <begin position="424"/>
        <end position="468"/>
    </location>
</feature>
<dbReference type="InterPro" id="IPR003870">
    <property type="entry name" value="DUF222"/>
</dbReference>
<evidence type="ECO:0000256" key="1">
    <source>
        <dbReference type="SAM" id="MobiDB-lite"/>
    </source>
</evidence>
<dbReference type="EMBL" id="SDLO01000023">
    <property type="protein sequence ID" value="TDK85696.1"/>
    <property type="molecule type" value="Genomic_DNA"/>
</dbReference>
<dbReference type="Proteomes" id="UP000294929">
    <property type="component" value="Unassembled WGS sequence"/>
</dbReference>
<comment type="caution">
    <text evidence="3">The sequence shown here is derived from an EMBL/GenBank/DDBJ whole genome shotgun (WGS) entry which is preliminary data.</text>
</comment>
<proteinExistence type="predicted"/>
<feature type="domain" description="HNH nuclease" evidence="2">
    <location>
        <begin position="358"/>
        <end position="411"/>
    </location>
</feature>
<gene>
    <name evidence="3" type="ORF">EUA03_22025</name>
</gene>
<protein>
    <submittedName>
        <fullName evidence="3">HNH endonuclease</fullName>
    </submittedName>
</protein>
<evidence type="ECO:0000313" key="3">
    <source>
        <dbReference type="EMBL" id="TDK85696.1"/>
    </source>
</evidence>
<keyword evidence="3" id="KW-0378">Hydrolase</keyword>
<accession>A0A4R5WBL0</accession>
<dbReference type="Pfam" id="PF02720">
    <property type="entry name" value="DUF222"/>
    <property type="match status" value="1"/>
</dbReference>
<evidence type="ECO:0000313" key="4">
    <source>
        <dbReference type="Proteomes" id="UP000294929"/>
    </source>
</evidence>
<organism evidence="3 4">
    <name type="scientific">Mycolicibacterium mucogenicum</name>
    <name type="common">Mycobacterium mucogenicum</name>
    <dbReference type="NCBI Taxonomy" id="56689"/>
    <lineage>
        <taxon>Bacteria</taxon>
        <taxon>Bacillati</taxon>
        <taxon>Actinomycetota</taxon>
        <taxon>Actinomycetes</taxon>
        <taxon>Mycobacteriales</taxon>
        <taxon>Mycobacteriaceae</taxon>
        <taxon>Mycolicibacterium</taxon>
    </lineage>
</organism>
<evidence type="ECO:0000259" key="2">
    <source>
        <dbReference type="SMART" id="SM00507"/>
    </source>
</evidence>
<keyword evidence="3" id="KW-0540">Nuclease</keyword>
<dbReference type="SMART" id="SM00507">
    <property type="entry name" value="HNHc"/>
    <property type="match status" value="1"/>
</dbReference>
<keyword evidence="3" id="KW-0255">Endonuclease</keyword>
<dbReference type="AlphaFoldDB" id="A0A4R5WBL0"/>